<dbReference type="SUPFAM" id="SSF82549">
    <property type="entry name" value="DAK1/DegV-like"/>
    <property type="match status" value="1"/>
</dbReference>
<dbReference type="Gene3D" id="3.30.1180.10">
    <property type="match status" value="1"/>
</dbReference>
<dbReference type="AlphaFoldDB" id="A0A859DTS3"/>
<dbReference type="EMBL" id="CP046051">
    <property type="protein sequence ID" value="QKN23411.1"/>
    <property type="molecule type" value="Genomic_DNA"/>
</dbReference>
<name>A0A859DTS3_9FIRM</name>
<accession>A0A859DTS3</accession>
<keyword evidence="6" id="KW-1185">Reference proteome</keyword>
<proteinExistence type="predicted"/>
<keyword evidence="2" id="KW-0446">Lipid-binding</keyword>
<evidence type="ECO:0000313" key="3">
    <source>
        <dbReference type="EMBL" id="QKN23411.1"/>
    </source>
</evidence>
<gene>
    <name evidence="3" type="ORF">GJQ69_02230</name>
    <name evidence="4" type="ORF">GKP14_02130</name>
</gene>
<dbReference type="Gene3D" id="3.40.50.10170">
    <property type="match status" value="1"/>
</dbReference>
<dbReference type="GO" id="GO:0008289">
    <property type="term" value="F:lipid binding"/>
    <property type="evidence" value="ECO:0007669"/>
    <property type="project" value="UniProtKB-KW"/>
</dbReference>
<dbReference type="NCBIfam" id="TIGR00762">
    <property type="entry name" value="DegV"/>
    <property type="match status" value="1"/>
</dbReference>
<dbReference type="Proteomes" id="UP000509623">
    <property type="component" value="Chromosome"/>
</dbReference>
<dbReference type="InterPro" id="IPR043168">
    <property type="entry name" value="DegV_C"/>
</dbReference>
<dbReference type="InterPro" id="IPR050270">
    <property type="entry name" value="DegV_domain_contain"/>
</dbReference>
<dbReference type="PROSITE" id="PS51482">
    <property type="entry name" value="DEGV"/>
    <property type="match status" value="1"/>
</dbReference>
<evidence type="ECO:0000313" key="4">
    <source>
        <dbReference type="EMBL" id="QKO29911.1"/>
    </source>
</evidence>
<dbReference type="InterPro" id="IPR003797">
    <property type="entry name" value="DegV"/>
</dbReference>
<comment type="function">
    <text evidence="1">May bind long-chain fatty acids, such as palmitate, and may play a role in lipid transport or fatty acid metabolism.</text>
</comment>
<reference evidence="4" key="2">
    <citation type="journal article" date="2021" name="Appl. Environ. Microbiol.">
        <title>Adaptability of a Caproate-Producing Bacterium Contributes to Its Dominance in an Anaerobic Fermentation System.</title>
        <authorList>
            <person name="Wang H."/>
            <person name="Gu Y."/>
            <person name="Zhou W."/>
            <person name="Zhao D."/>
            <person name="Qiao Z."/>
            <person name="Zheng J."/>
            <person name="Gao J."/>
            <person name="Chen X."/>
            <person name="Ren C."/>
            <person name="Xu Y."/>
        </authorList>
    </citation>
    <scope>NUCLEOTIDE SEQUENCE</scope>
    <source>
        <strain evidence="4">JNU-WLY1368</strain>
    </source>
</reference>
<evidence type="ECO:0000313" key="5">
    <source>
        <dbReference type="Proteomes" id="UP000501316"/>
    </source>
</evidence>
<evidence type="ECO:0000313" key="6">
    <source>
        <dbReference type="Proteomes" id="UP000509623"/>
    </source>
</evidence>
<dbReference type="Pfam" id="PF02645">
    <property type="entry name" value="DegV"/>
    <property type="match status" value="1"/>
</dbReference>
<evidence type="ECO:0000256" key="2">
    <source>
        <dbReference type="ARBA" id="ARBA00023121"/>
    </source>
</evidence>
<reference evidence="5 6" key="1">
    <citation type="submission" date="2019-11" db="EMBL/GenBank/DDBJ databases">
        <authorList>
            <person name="Ren C."/>
            <person name="Wang H."/>
            <person name="Xu Y."/>
        </authorList>
    </citation>
    <scope>NUCLEOTIDE SEQUENCE [LARGE SCALE GENOMIC DNA]</scope>
    <source>
        <strain evidence="6">JNU-WLY1368</strain>
        <strain evidence="3 5">LBM 19010</strain>
    </source>
</reference>
<dbReference type="Proteomes" id="UP000501316">
    <property type="component" value="Chromosome"/>
</dbReference>
<dbReference type="KEGG" id="clf:GJQ69_02230"/>
<evidence type="ECO:0000256" key="1">
    <source>
        <dbReference type="ARBA" id="ARBA00003238"/>
    </source>
</evidence>
<reference evidence="4" key="3">
    <citation type="journal article" date="2022" name="Int. J. Syst. Evol. Microbiol.">
        <title>Caproicibacterium lactatifermentans sp. nov., isolated from pit clay used for the production of Chinese strong aroma-type liquor.</title>
        <authorList>
            <person name="Wang H."/>
            <person name="Gu Y."/>
            <person name="Zhao D."/>
            <person name="Qiao Z."/>
            <person name="Zheng J."/>
            <person name="Gao J."/>
            <person name="Ren C."/>
            <person name="Xu Y."/>
        </authorList>
    </citation>
    <scope>NUCLEOTIDE SEQUENCE</scope>
    <source>
        <strain evidence="4">JNU-WLY1368</strain>
    </source>
</reference>
<organism evidence="3 5">
    <name type="scientific">Caproicibacterium lactatifermentans</name>
    <dbReference type="NCBI Taxonomy" id="2666138"/>
    <lineage>
        <taxon>Bacteria</taxon>
        <taxon>Bacillati</taxon>
        <taxon>Bacillota</taxon>
        <taxon>Clostridia</taxon>
        <taxon>Eubacteriales</taxon>
        <taxon>Oscillospiraceae</taxon>
        <taxon>Caproicibacterium</taxon>
    </lineage>
</organism>
<dbReference type="RefSeq" id="WP_086036434.1">
    <property type="nucleotide sequence ID" value="NZ_CP046051.1"/>
</dbReference>
<protein>
    <submittedName>
        <fullName evidence="3">DegV family EDD domain-containing protein</fullName>
    </submittedName>
</protein>
<dbReference type="PANTHER" id="PTHR33434:SF3">
    <property type="entry name" value="DEGV DOMAIN-CONTAINING PROTEIN YITS"/>
    <property type="match status" value="1"/>
</dbReference>
<sequence>MSEKIAVLVDSGSDLPEDLKNKYGITTMDLRVIYQDKAYADSTEITPQMVYNRFPKEIPTTSAPNVQETCDVLEQLHSQGFRKVISICISSGLSCTFQTVQNAAKEFPDMDIFVFDSKNISIGTGFYALWAARAIQQGMSFEQITSALKNGQYASKVFFYMDTLDYLRAGGRIGRVTGLIGKVLNIRPIISCNDEGTYYTAAMVRGKKDGSGRMLESVGKLATNQKVWLALMNGEAASQAHILRDRLPAFFPNGKVVVEKQINASMAVHTGPGLVGVGVFRAV</sequence>
<dbReference type="EMBL" id="CP046161">
    <property type="protein sequence ID" value="QKO29911.1"/>
    <property type="molecule type" value="Genomic_DNA"/>
</dbReference>
<dbReference type="PANTHER" id="PTHR33434">
    <property type="entry name" value="DEGV DOMAIN-CONTAINING PROTEIN DR_1986-RELATED"/>
    <property type="match status" value="1"/>
</dbReference>